<reference evidence="2" key="2">
    <citation type="submission" date="2023-05" db="EMBL/GenBank/DDBJ databases">
        <authorList>
            <person name="Fouks B."/>
        </authorList>
    </citation>
    <scope>NUCLEOTIDE SEQUENCE</scope>
    <source>
        <strain evidence="2">Stay&amp;Tobe</strain>
        <tissue evidence="2">Testes</tissue>
    </source>
</reference>
<evidence type="ECO:0000256" key="1">
    <source>
        <dbReference type="SAM" id="MobiDB-lite"/>
    </source>
</evidence>
<sequence>MSEDECECSLEEDGRAGGRSYGTYSITTTENRIYESGESETEIVCECGKKHSVPSTTMVTVTRTVNGRLPPDDEENAEPEDICPNDQQQEEFNPECQQYPNPPDKISTKIVKRYMRGRQSESLPLNTCRCVRCTAMQTRKQNPRGRVRKYVNQTFGAVPTKEEEKYQEQLYGRLVEDEADIIGEIHKRMGREARMQEARRRLFTQADLGPDPNEESYCGPESTFYRMDIPYRARQQPTPDTPGAGYGYAEYRKAKAKRERQQKYQAQQPASCSCQEEEHEPRTRRVLSRSILTREQAGLEPRRPTQKQRRKCFPRQKTSKSKVNLKKWGEESTIIGLGGHLTGCRVDETQAELRRAIVGEPRPRTSTYFPIRTGPVAASTPRKKILKKSRSPKETTTPQAICTTPRPPVDKPFSSSTAYKPKKTTRWSPKFTSTKIYPQTDDLPSEDISFSPSRFAEAARPCPATAERYMTVCQPGPKATSTRIYPSVEPTFHEDMSFSPNDFDQTPIPCPAAAGRNRTVCRPGPKATSTRIYPSVEPTFHEDIPFSPNDFDETAIPCPAAAGRNRTVCRPGPKATSTRIYPSVEPTFYEDISFSPDDFDEFARSCPAPARRNRTVCRSGSKATSTRIYPSVEPTFPEDMSFSLNDFDEFARSCPAPARRNRTVCRPGPKATSTRIYPPVEPTFPEDMSFSPNDFDEVARSYPAPARSNRTVCRPGPKATSTRVYPSVEPTFREDRSFSPTRFVQPNEPFPSSGNRNEYCSGCCQTGRCGRRK</sequence>
<feature type="compositionally biased region" description="Acidic residues" evidence="1">
    <location>
        <begin position="72"/>
        <end position="88"/>
    </location>
</feature>
<dbReference type="AlphaFoldDB" id="A0AAD8AEV4"/>
<comment type="caution">
    <text evidence="2">The sequence shown here is derived from an EMBL/GenBank/DDBJ whole genome shotgun (WGS) entry which is preliminary data.</text>
</comment>
<reference evidence="2" key="1">
    <citation type="journal article" date="2023" name="IScience">
        <title>Live-bearing cockroach genome reveals convergent evolutionary mechanisms linked to viviparity in insects and beyond.</title>
        <authorList>
            <person name="Fouks B."/>
            <person name="Harrison M.C."/>
            <person name="Mikhailova A.A."/>
            <person name="Marchal E."/>
            <person name="English S."/>
            <person name="Carruthers M."/>
            <person name="Jennings E.C."/>
            <person name="Chiamaka E.L."/>
            <person name="Frigard R.A."/>
            <person name="Pippel M."/>
            <person name="Attardo G.M."/>
            <person name="Benoit J.B."/>
            <person name="Bornberg-Bauer E."/>
            <person name="Tobe S.S."/>
        </authorList>
    </citation>
    <scope>NUCLEOTIDE SEQUENCE</scope>
    <source>
        <strain evidence="2">Stay&amp;Tobe</strain>
    </source>
</reference>
<name>A0AAD8AEV4_DIPPU</name>
<dbReference type="EMBL" id="JASPKZ010001586">
    <property type="protein sequence ID" value="KAJ9597771.1"/>
    <property type="molecule type" value="Genomic_DNA"/>
</dbReference>
<feature type="compositionally biased region" description="Acidic residues" evidence="1">
    <location>
        <begin position="1"/>
        <end position="11"/>
    </location>
</feature>
<evidence type="ECO:0000313" key="2">
    <source>
        <dbReference type="EMBL" id="KAJ9597771.1"/>
    </source>
</evidence>
<organism evidence="2 3">
    <name type="scientific">Diploptera punctata</name>
    <name type="common">Pacific beetle cockroach</name>
    <dbReference type="NCBI Taxonomy" id="6984"/>
    <lineage>
        <taxon>Eukaryota</taxon>
        <taxon>Metazoa</taxon>
        <taxon>Ecdysozoa</taxon>
        <taxon>Arthropoda</taxon>
        <taxon>Hexapoda</taxon>
        <taxon>Insecta</taxon>
        <taxon>Pterygota</taxon>
        <taxon>Neoptera</taxon>
        <taxon>Polyneoptera</taxon>
        <taxon>Dictyoptera</taxon>
        <taxon>Blattodea</taxon>
        <taxon>Blaberoidea</taxon>
        <taxon>Blaberidae</taxon>
        <taxon>Diplopterinae</taxon>
        <taxon>Diploptera</taxon>
    </lineage>
</organism>
<dbReference type="Proteomes" id="UP001233999">
    <property type="component" value="Unassembled WGS sequence"/>
</dbReference>
<feature type="compositionally biased region" description="Basic residues" evidence="1">
    <location>
        <begin position="381"/>
        <end position="390"/>
    </location>
</feature>
<proteinExistence type="predicted"/>
<gene>
    <name evidence="2" type="ORF">L9F63_011379</name>
</gene>
<keyword evidence="3" id="KW-1185">Reference proteome</keyword>
<evidence type="ECO:0000313" key="3">
    <source>
        <dbReference type="Proteomes" id="UP001233999"/>
    </source>
</evidence>
<feature type="region of interest" description="Disordered" evidence="1">
    <location>
        <begin position="58"/>
        <end position="88"/>
    </location>
</feature>
<feature type="compositionally biased region" description="Basic residues" evidence="1">
    <location>
        <begin position="304"/>
        <end position="324"/>
    </location>
</feature>
<protein>
    <submittedName>
        <fullName evidence="2">Uncharacterized protein</fullName>
    </submittedName>
</protein>
<feature type="region of interest" description="Disordered" evidence="1">
    <location>
        <begin position="364"/>
        <end position="425"/>
    </location>
</feature>
<accession>A0AAD8AEV4</accession>
<feature type="region of interest" description="Disordered" evidence="1">
    <location>
        <begin position="1"/>
        <end position="23"/>
    </location>
</feature>
<feature type="region of interest" description="Disordered" evidence="1">
    <location>
        <begin position="253"/>
        <end position="324"/>
    </location>
</feature>